<feature type="domain" description="DH" evidence="8">
    <location>
        <begin position="270"/>
        <end position="472"/>
    </location>
</feature>
<feature type="coiled-coil region" evidence="6">
    <location>
        <begin position="663"/>
        <end position="736"/>
    </location>
</feature>
<feature type="coiled-coil region" evidence="6">
    <location>
        <begin position="420"/>
        <end position="517"/>
    </location>
</feature>
<dbReference type="InterPro" id="IPR057974">
    <property type="entry name" value="NUA/TPR/MLP1-2-like_dom"/>
</dbReference>
<reference evidence="9" key="1">
    <citation type="submission" date="2023-01" db="EMBL/GenBank/DDBJ databases">
        <title>Genome assembly of the deep-sea coral Lophelia pertusa.</title>
        <authorList>
            <person name="Herrera S."/>
            <person name="Cordes E."/>
        </authorList>
    </citation>
    <scope>NUCLEOTIDE SEQUENCE</scope>
    <source>
        <strain evidence="9">USNM1676648</strain>
        <tissue evidence="9">Polyp</tissue>
    </source>
</reference>
<dbReference type="Pfam" id="PF07926">
    <property type="entry name" value="TPR_MLP1_2"/>
    <property type="match status" value="1"/>
</dbReference>
<dbReference type="PROSITE" id="PS50010">
    <property type="entry name" value="DH_2"/>
    <property type="match status" value="1"/>
</dbReference>
<dbReference type="PANTHER" id="PTHR18898">
    <property type="entry name" value="NUCLEOPROTEIN TPR-RELATED"/>
    <property type="match status" value="1"/>
</dbReference>
<keyword evidence="5" id="KW-0539">Nucleus</keyword>
<dbReference type="GO" id="GO:0005085">
    <property type="term" value="F:guanyl-nucleotide exchange factor activity"/>
    <property type="evidence" value="ECO:0007669"/>
    <property type="project" value="InterPro"/>
</dbReference>
<dbReference type="GO" id="GO:0006606">
    <property type="term" value="P:protein import into nucleus"/>
    <property type="evidence" value="ECO:0007669"/>
    <property type="project" value="InterPro"/>
</dbReference>
<gene>
    <name evidence="9" type="ORF">OS493_000951</name>
</gene>
<dbReference type="Proteomes" id="UP001163046">
    <property type="component" value="Unassembled WGS sequence"/>
</dbReference>
<dbReference type="InterPro" id="IPR012929">
    <property type="entry name" value="Nucleoprot-TPR/MLP1-2_dom"/>
</dbReference>
<evidence type="ECO:0000259" key="8">
    <source>
        <dbReference type="PROSITE" id="PS50010"/>
    </source>
</evidence>
<dbReference type="PANTHER" id="PTHR18898:SF2">
    <property type="entry name" value="NUCLEOPROTEIN TPR"/>
    <property type="match status" value="1"/>
</dbReference>
<evidence type="ECO:0000256" key="1">
    <source>
        <dbReference type="ARBA" id="ARBA00004123"/>
    </source>
</evidence>
<protein>
    <recommendedName>
        <fullName evidence="3">Nucleoprotein TPR</fullName>
    </recommendedName>
</protein>
<evidence type="ECO:0000256" key="2">
    <source>
        <dbReference type="ARBA" id="ARBA00005274"/>
    </source>
</evidence>
<dbReference type="GO" id="GO:1901673">
    <property type="term" value="P:regulation of mitotic spindle assembly"/>
    <property type="evidence" value="ECO:0007669"/>
    <property type="project" value="TreeGrafter"/>
</dbReference>
<evidence type="ECO:0000256" key="7">
    <source>
        <dbReference type="SAM" id="MobiDB-lite"/>
    </source>
</evidence>
<evidence type="ECO:0000313" key="9">
    <source>
        <dbReference type="EMBL" id="KAJ7387616.1"/>
    </source>
</evidence>
<dbReference type="InterPro" id="IPR057577">
    <property type="entry name" value="Nucleoprot-TPR/MLP1_dom"/>
</dbReference>
<comment type="similarity">
    <text evidence="2">Belongs to the TPR family.</text>
</comment>
<keyword evidence="10" id="KW-1185">Reference proteome</keyword>
<dbReference type="OrthoDB" id="343070at2759"/>
<dbReference type="Pfam" id="PF25481">
    <property type="entry name" value="Nucleoprot-TPR"/>
    <property type="match status" value="1"/>
</dbReference>
<comment type="caution">
    <text evidence="9">The sequence shown here is derived from an EMBL/GenBank/DDBJ whole genome shotgun (WGS) entry which is preliminary data.</text>
</comment>
<dbReference type="AlphaFoldDB" id="A0A9W9ZTJ4"/>
<evidence type="ECO:0000256" key="4">
    <source>
        <dbReference type="ARBA" id="ARBA00023054"/>
    </source>
</evidence>
<evidence type="ECO:0000256" key="6">
    <source>
        <dbReference type="SAM" id="Coils"/>
    </source>
</evidence>
<dbReference type="Gene3D" id="1.20.5.2440">
    <property type="match status" value="1"/>
</dbReference>
<proteinExistence type="inferred from homology"/>
<keyword evidence="4 6" id="KW-0175">Coiled coil</keyword>
<comment type="subcellular location">
    <subcellularLocation>
        <location evidence="1">Nucleus</location>
    </subcellularLocation>
</comment>
<sequence length="1258" mass="144094">MAASAVEESEVVTTLSVNLGISKEVIAQFASLNEDAASVLLKVKQVLDENSSKDEKYRSDMSTLRRARVDAEQQFSQIEKQLISCNARLESEQKQHERLQKEHEETVATLAEKQKRLQEVESIKEDASTNYSRVSRLNEQLESEKLELLSVVERKNQEIDRLNGANSTKCEAQAKLDQIQSQETSFKFREKRIEQEKELIERQNKWLSEELKTKTDELVKLRKEKSSQVLELQSQLDERTEELSHLKTSAETLKESNTELNNKVESYMHKLKEAREQLVKTEDHFKTELASQSKLAVLYKDSADEAKRKSEELLTAFEELQKLLKESNEGRLDLDSRLMEQENSHAERVREFEERISKLDKELENANDLLAAARQRGAAPLTPAELSTFSPTAAATSSFMKSGMTLTQIYSQYVEVSDALQQEKDENIRLKQYLDQILKEIEEKAPVLQQQRKDFEQALHSVDQLSRRLDSALVENEESKVFAEEAAKKSEHLKRENDRLRNLSADLSQQVQVLLKECEEARGGVVSSEPSVHPMSSTEVTSSSQVISEHLVTFRSIEELQQQNQKLLGVIRELSEEKEKREGDNIIDGLQKKLDGSLKEVEGLKESRERQMHMVEAVIRQRDMYRVLLANSGQTPIPTTDVDLSVLTSTPLLKTPDKSGAELEETKVALKELQRHFETYKTDRVQAEEKSSERLDKLQSENLELNGNNARLKSQLEFAEERHAMLKSNSEAFKKEASAASEKSRNLQVAISKIQATLDSVSQDMTNTKEKCNKLEVMCENVKAEKALMKESEVRLMQENKSLLEHQKSQNVLVTNLQTLQNNLERSEFEARTRLGSQVETLQREVNLLKRKQESEDKHHKSVIGTWENRVQELQSQLNTEIKTHQQAREQLLTSTRDVDSVQLRCTQAEKQLQATEKRLADILEKETDSLQEAEEERIRKETTEKYTVKIQEFEFKLHTTEAKVKGLEEQLQQAKQHAEQFKSMSEANESALGDLNKTSDEFKRTTESKLQTAEQDVTQYKSRVTTLQALNQDLNATRAKLAREAESQTKSLRDMLSKVKAELEEALKKTQTSSAAELTAKEELKEQALLATEAQDKYERELVLHANDVQALTSVKEQFQEQSSKFQEIEDRALAAEQKLQEYTSSWEDQKKAKASEAKKIEARCADLVNQNSTLHSQLEKLSAQLAASKRSPVQISLPQKEGVAAEGGEESKKTVDELWEIIRFVRREKEISETKCELSQSESIRYQQRCEYLKVK</sequence>
<name>A0A9W9ZTJ4_9CNID</name>
<dbReference type="Pfam" id="PF25785">
    <property type="entry name" value="TPR"/>
    <property type="match status" value="1"/>
</dbReference>
<feature type="coiled-coil region" evidence="6">
    <location>
        <begin position="557"/>
        <end position="607"/>
    </location>
</feature>
<feature type="compositionally biased region" description="Basic and acidic residues" evidence="7">
    <location>
        <begin position="998"/>
        <end position="1008"/>
    </location>
</feature>
<dbReference type="EMBL" id="MU825873">
    <property type="protein sequence ID" value="KAJ7387616.1"/>
    <property type="molecule type" value="Genomic_DNA"/>
</dbReference>
<evidence type="ECO:0000313" key="10">
    <source>
        <dbReference type="Proteomes" id="UP001163046"/>
    </source>
</evidence>
<feature type="coiled-coil region" evidence="6">
    <location>
        <begin position="61"/>
        <end position="158"/>
    </location>
</feature>
<dbReference type="InterPro" id="IPR000219">
    <property type="entry name" value="DH_dom"/>
</dbReference>
<dbReference type="GO" id="GO:0017056">
    <property type="term" value="F:structural constituent of nuclear pore"/>
    <property type="evidence" value="ECO:0007669"/>
    <property type="project" value="TreeGrafter"/>
</dbReference>
<evidence type="ECO:0000256" key="3">
    <source>
        <dbReference type="ARBA" id="ARBA00019789"/>
    </source>
</evidence>
<accession>A0A9W9ZTJ4</accession>
<feature type="coiled-coil region" evidence="6">
    <location>
        <begin position="190"/>
        <end position="376"/>
    </location>
</feature>
<dbReference type="GO" id="GO:0005643">
    <property type="term" value="C:nuclear pore"/>
    <property type="evidence" value="ECO:0007669"/>
    <property type="project" value="UniProtKB-ARBA"/>
</dbReference>
<dbReference type="GO" id="GO:0006406">
    <property type="term" value="P:mRNA export from nucleus"/>
    <property type="evidence" value="ECO:0007669"/>
    <property type="project" value="TreeGrafter"/>
</dbReference>
<dbReference type="GO" id="GO:0034399">
    <property type="term" value="C:nuclear periphery"/>
    <property type="evidence" value="ECO:0007669"/>
    <property type="project" value="UniProtKB-ARBA"/>
</dbReference>
<feature type="region of interest" description="Disordered" evidence="7">
    <location>
        <begin position="983"/>
        <end position="1016"/>
    </location>
</feature>
<organism evidence="9 10">
    <name type="scientific">Desmophyllum pertusum</name>
    <dbReference type="NCBI Taxonomy" id="174260"/>
    <lineage>
        <taxon>Eukaryota</taxon>
        <taxon>Metazoa</taxon>
        <taxon>Cnidaria</taxon>
        <taxon>Anthozoa</taxon>
        <taxon>Hexacorallia</taxon>
        <taxon>Scleractinia</taxon>
        <taxon>Caryophylliina</taxon>
        <taxon>Caryophylliidae</taxon>
        <taxon>Desmophyllum</taxon>
    </lineage>
</organism>
<evidence type="ECO:0000256" key="5">
    <source>
        <dbReference type="ARBA" id="ARBA00023242"/>
    </source>
</evidence>